<keyword evidence="1" id="KW-0812">Transmembrane</keyword>
<evidence type="ECO:0000313" key="2">
    <source>
        <dbReference type="EMBL" id="JAH82735.1"/>
    </source>
</evidence>
<evidence type="ECO:0000256" key="1">
    <source>
        <dbReference type="SAM" id="Phobius"/>
    </source>
</evidence>
<protein>
    <submittedName>
        <fullName evidence="2">Uncharacterized protein</fullName>
    </submittedName>
</protein>
<accession>A0A0E9VZN6</accession>
<sequence>MNPQCLNTSCLFLHKFVAEKPSVSFIHSSPVECTLRLHVSLGVRQPACYFFFPIIVVLLQLYIYFFLSAWYTCSYLIFNIYVFS</sequence>
<reference evidence="2" key="2">
    <citation type="journal article" date="2015" name="Fish Shellfish Immunol.">
        <title>Early steps in the European eel (Anguilla anguilla)-Vibrio vulnificus interaction in the gills: Role of the RtxA13 toxin.</title>
        <authorList>
            <person name="Callol A."/>
            <person name="Pajuelo D."/>
            <person name="Ebbesson L."/>
            <person name="Teles M."/>
            <person name="MacKenzie S."/>
            <person name="Amaro C."/>
        </authorList>
    </citation>
    <scope>NUCLEOTIDE SEQUENCE</scope>
</reference>
<feature type="transmembrane region" description="Helical" evidence="1">
    <location>
        <begin position="50"/>
        <end position="78"/>
    </location>
</feature>
<name>A0A0E9VZN6_ANGAN</name>
<reference evidence="2" key="1">
    <citation type="submission" date="2014-11" db="EMBL/GenBank/DDBJ databases">
        <authorList>
            <person name="Amaro Gonzalez C."/>
        </authorList>
    </citation>
    <scope>NUCLEOTIDE SEQUENCE</scope>
</reference>
<keyword evidence="1" id="KW-0472">Membrane</keyword>
<organism evidence="2">
    <name type="scientific">Anguilla anguilla</name>
    <name type="common">European freshwater eel</name>
    <name type="synonym">Muraena anguilla</name>
    <dbReference type="NCBI Taxonomy" id="7936"/>
    <lineage>
        <taxon>Eukaryota</taxon>
        <taxon>Metazoa</taxon>
        <taxon>Chordata</taxon>
        <taxon>Craniata</taxon>
        <taxon>Vertebrata</taxon>
        <taxon>Euteleostomi</taxon>
        <taxon>Actinopterygii</taxon>
        <taxon>Neopterygii</taxon>
        <taxon>Teleostei</taxon>
        <taxon>Anguilliformes</taxon>
        <taxon>Anguillidae</taxon>
        <taxon>Anguilla</taxon>
    </lineage>
</organism>
<dbReference type="EMBL" id="GBXM01025842">
    <property type="protein sequence ID" value="JAH82735.1"/>
    <property type="molecule type" value="Transcribed_RNA"/>
</dbReference>
<dbReference type="AlphaFoldDB" id="A0A0E9VZN6"/>
<proteinExistence type="predicted"/>
<keyword evidence="1" id="KW-1133">Transmembrane helix</keyword>